<protein>
    <submittedName>
        <fullName evidence="1">Uncharacterized protein</fullName>
    </submittedName>
</protein>
<dbReference type="EMBL" id="JAOZFE010000003">
    <property type="protein sequence ID" value="MCW0953167.1"/>
    <property type="molecule type" value="Genomic_DNA"/>
</dbReference>
<dbReference type="Proteomes" id="UP001526225">
    <property type="component" value="Unassembled WGS sequence"/>
</dbReference>
<evidence type="ECO:0000313" key="2">
    <source>
        <dbReference type="Proteomes" id="UP001526225"/>
    </source>
</evidence>
<keyword evidence="2" id="KW-1185">Reference proteome</keyword>
<evidence type="ECO:0000313" key="1">
    <source>
        <dbReference type="EMBL" id="MCW0953167.1"/>
    </source>
</evidence>
<organism evidence="1 2">
    <name type="scientific">Weissella ceti</name>
    <dbReference type="NCBI Taxonomy" id="759620"/>
    <lineage>
        <taxon>Bacteria</taxon>
        <taxon>Bacillati</taxon>
        <taxon>Bacillota</taxon>
        <taxon>Bacilli</taxon>
        <taxon>Lactobacillales</taxon>
        <taxon>Lactobacillaceae</taxon>
        <taxon>Weissella</taxon>
    </lineage>
</organism>
<sequence length="95" mass="11041">MRFFSNLFKGAIARFKAWRNQVTHLQLSVKKLNKATADLKASLPTVEEFAQDMERSSRKLNYKNKPHLDRIEDANARIQANLAQIQNILSRQKTK</sequence>
<name>A0ABT3E5I5_9LACO</name>
<reference evidence="1 2" key="1">
    <citation type="submission" date="2022-10" db="EMBL/GenBank/DDBJ databases">
        <title>Weissella fermenti sp. nov., isolated from fermented cabbage.</title>
        <authorList>
            <person name="Lee J.K."/>
            <person name="Baek J.H."/>
            <person name="Choi D.G."/>
            <person name="Kim J.M."/>
            <person name="Jeon C.O."/>
        </authorList>
    </citation>
    <scope>NUCLEOTIDE SEQUENCE [LARGE SCALE GENOMIC DNA]</scope>
    <source>
        <strain evidence="1 2">KACC 18534</strain>
    </source>
</reference>
<proteinExistence type="predicted"/>
<comment type="caution">
    <text evidence="1">The sequence shown here is derived from an EMBL/GenBank/DDBJ whole genome shotgun (WGS) entry which is preliminary data.</text>
</comment>
<gene>
    <name evidence="1" type="ORF">OIT44_03650</name>
</gene>
<dbReference type="RefSeq" id="WP_213409590.1">
    <property type="nucleotide sequence ID" value="NZ_CP074441.1"/>
</dbReference>
<accession>A0ABT3E5I5</accession>